<keyword evidence="3" id="KW-1185">Reference proteome</keyword>
<feature type="domain" description="Amidohydrolase 3" evidence="1">
    <location>
        <begin position="405"/>
        <end position="517"/>
    </location>
</feature>
<dbReference type="AlphaFoldDB" id="A0A4S8RI56"/>
<comment type="caution">
    <text evidence="2">The sequence shown here is derived from an EMBL/GenBank/DDBJ whole genome shotgun (WGS) entry which is preliminary data.</text>
</comment>
<organism evidence="2 3">
    <name type="scientific">Flagellimonas alvinocaridis</name>
    <dbReference type="NCBI Taxonomy" id="2530200"/>
    <lineage>
        <taxon>Bacteria</taxon>
        <taxon>Pseudomonadati</taxon>
        <taxon>Bacteroidota</taxon>
        <taxon>Flavobacteriia</taxon>
        <taxon>Flavobacteriales</taxon>
        <taxon>Flavobacteriaceae</taxon>
        <taxon>Flagellimonas</taxon>
    </lineage>
</organism>
<evidence type="ECO:0000313" key="3">
    <source>
        <dbReference type="Proteomes" id="UP000310406"/>
    </source>
</evidence>
<reference evidence="2 3" key="1">
    <citation type="submission" date="2019-03" db="EMBL/GenBank/DDBJ databases">
        <title>Muricauda SCR12 sp.nov, a marine bacterium isolated from Pacific Ocean:the Okinawa trough.</title>
        <authorList>
            <person name="Liu L."/>
        </authorList>
    </citation>
    <scope>NUCLEOTIDE SEQUENCE [LARGE SCALE GENOMIC DNA]</scope>
    <source>
        <strain evidence="2 3">SCR12</strain>
    </source>
</reference>
<evidence type="ECO:0000313" key="2">
    <source>
        <dbReference type="EMBL" id="THV58073.1"/>
    </source>
</evidence>
<dbReference type="EMBL" id="SNTZ01000009">
    <property type="protein sequence ID" value="THV58073.1"/>
    <property type="molecule type" value="Genomic_DNA"/>
</dbReference>
<name>A0A4S8RI56_9FLAO</name>
<dbReference type="RefSeq" id="WP_136567075.1">
    <property type="nucleotide sequence ID" value="NZ_SNTZ01000009.1"/>
</dbReference>
<dbReference type="Pfam" id="PF07969">
    <property type="entry name" value="Amidohydro_3"/>
    <property type="match status" value="1"/>
</dbReference>
<dbReference type="GO" id="GO:0016811">
    <property type="term" value="F:hydrolase activity, acting on carbon-nitrogen (but not peptide) bonds, in linear amides"/>
    <property type="evidence" value="ECO:0007669"/>
    <property type="project" value="InterPro"/>
</dbReference>
<gene>
    <name evidence="2" type="ORF">EZV76_13385</name>
</gene>
<dbReference type="SUPFAM" id="SSF51556">
    <property type="entry name" value="Metallo-dependent hydrolases"/>
    <property type="match status" value="1"/>
</dbReference>
<dbReference type="PANTHER" id="PTHR11647">
    <property type="entry name" value="HYDRANTOINASE/DIHYDROPYRIMIDINASE FAMILY MEMBER"/>
    <property type="match status" value="1"/>
</dbReference>
<dbReference type="Gene3D" id="3.30.1490.130">
    <property type="entry name" value="D-aminoacylase. Domain 3"/>
    <property type="match status" value="1"/>
</dbReference>
<dbReference type="InterPro" id="IPR050378">
    <property type="entry name" value="Metallo-dep_Hydrolases_sf"/>
</dbReference>
<dbReference type="PROSITE" id="PS51257">
    <property type="entry name" value="PROKAR_LIPOPROTEIN"/>
    <property type="match status" value="1"/>
</dbReference>
<dbReference type="Gene3D" id="3.20.20.140">
    <property type="entry name" value="Metal-dependent hydrolases"/>
    <property type="match status" value="1"/>
</dbReference>
<dbReference type="InterPro" id="IPR023100">
    <property type="entry name" value="D-aminoacylase_insert_dom_sf"/>
</dbReference>
<dbReference type="Proteomes" id="UP000310406">
    <property type="component" value="Unassembled WGS sequence"/>
</dbReference>
<dbReference type="InterPro" id="IPR013108">
    <property type="entry name" value="Amidohydro_3"/>
</dbReference>
<sequence length="538" mass="58665">MNNLKKTNTHPFQTIFKKVGVGLCFLFFLSCSNTDTYDLVILNGTLYNGSGEVPSTADIAIKDSIIVAIGHLKNVNAIRTIDAQGLAVSPGFIDMHAHLEPIMELSSCESLIRQGVTTALGGPDGGSPWPLGSYMDSLENKGVGMNVAYLIGHNTIRKNIMGLENRAPTQMEQQAMEAQVDSAMQAGAYGISTGLKYLPGTFSNVDEVIALSKIASKYGGIYTSHLREEGLGLFDAVAEAIQISEKANIPVVLTHHKAIGKPMWGKSVRTLAMVDSARAKGLDIKMDQYPYAASYTGISVLIPSWSMAGGLDAFTERAANPILRDSIRNGIVFNILNDRGGSDLDRIQFAKVEWQPELEGKTLKYWAEQQGMEPSVENGAELVIEAQLKGGASCVFHAMAEEDVIRIMQHPQTMIGSDGRLVEPGMGHPHPRWYGTFPRVIGHYAREKAVLELSEAIRKMTLSPAQSLHLTDRGQLKEGLKADIVIFDPKTIIDKATFEKPHQYPEGIPFVIVNGNLAVDNGEFIDIRSGKVLRKTTE</sequence>
<accession>A0A4S8RI56</accession>
<dbReference type="SUPFAM" id="SSF51338">
    <property type="entry name" value="Composite domain of metallo-dependent hydrolases"/>
    <property type="match status" value="1"/>
</dbReference>
<dbReference type="InterPro" id="IPR032466">
    <property type="entry name" value="Metal_Hydrolase"/>
</dbReference>
<dbReference type="OrthoDB" id="9775607at2"/>
<proteinExistence type="predicted"/>
<dbReference type="CDD" id="cd01297">
    <property type="entry name" value="D-aminoacylase"/>
    <property type="match status" value="1"/>
</dbReference>
<protein>
    <submittedName>
        <fullName evidence="2">D-aminoacylase</fullName>
    </submittedName>
</protein>
<dbReference type="PANTHER" id="PTHR11647:SF1">
    <property type="entry name" value="COLLAPSIN RESPONSE MEDIATOR PROTEIN"/>
    <property type="match status" value="1"/>
</dbReference>
<dbReference type="Gene3D" id="2.30.40.10">
    <property type="entry name" value="Urease, subunit C, domain 1"/>
    <property type="match status" value="1"/>
</dbReference>
<evidence type="ECO:0000259" key="1">
    <source>
        <dbReference type="Pfam" id="PF07969"/>
    </source>
</evidence>
<dbReference type="InterPro" id="IPR011059">
    <property type="entry name" value="Metal-dep_hydrolase_composite"/>
</dbReference>